<name>A0AAV2RR09_MEGNR</name>
<accession>A0AAV2RR09</accession>
<evidence type="ECO:0000313" key="2">
    <source>
        <dbReference type="Proteomes" id="UP001497623"/>
    </source>
</evidence>
<keyword evidence="2" id="KW-1185">Reference proteome</keyword>
<evidence type="ECO:0000313" key="1">
    <source>
        <dbReference type="EMBL" id="CAL4139115.1"/>
    </source>
</evidence>
<comment type="caution">
    <text evidence="1">The sequence shown here is derived from an EMBL/GenBank/DDBJ whole genome shotgun (WGS) entry which is preliminary data.</text>
</comment>
<organism evidence="1 2">
    <name type="scientific">Meganyctiphanes norvegica</name>
    <name type="common">Northern krill</name>
    <name type="synonym">Thysanopoda norvegica</name>
    <dbReference type="NCBI Taxonomy" id="48144"/>
    <lineage>
        <taxon>Eukaryota</taxon>
        <taxon>Metazoa</taxon>
        <taxon>Ecdysozoa</taxon>
        <taxon>Arthropoda</taxon>
        <taxon>Crustacea</taxon>
        <taxon>Multicrustacea</taxon>
        <taxon>Malacostraca</taxon>
        <taxon>Eumalacostraca</taxon>
        <taxon>Eucarida</taxon>
        <taxon>Euphausiacea</taxon>
        <taxon>Euphausiidae</taxon>
        <taxon>Meganyctiphanes</taxon>
    </lineage>
</organism>
<dbReference type="Proteomes" id="UP001497623">
    <property type="component" value="Unassembled WGS sequence"/>
</dbReference>
<proteinExistence type="predicted"/>
<dbReference type="AlphaFoldDB" id="A0AAV2RR09"/>
<gene>
    <name evidence="1" type="ORF">MNOR_LOCUS28340</name>
</gene>
<dbReference type="EMBL" id="CAXKWB010031089">
    <property type="protein sequence ID" value="CAL4139115.1"/>
    <property type="molecule type" value="Genomic_DNA"/>
</dbReference>
<sequence>MGTGVLDALQVLFLVLTIIKKKKKNKNSQQYTVAYLEINSSLRAKTFEMRENQNKNKISLCALLTAQTFAVKEIYTKQLRFGGANVLSKHPAVNKYLKQHPGSTNI</sequence>
<reference evidence="1 2" key="1">
    <citation type="submission" date="2024-05" db="EMBL/GenBank/DDBJ databases">
        <authorList>
            <person name="Wallberg A."/>
        </authorList>
    </citation>
    <scope>NUCLEOTIDE SEQUENCE [LARGE SCALE GENOMIC DNA]</scope>
</reference>
<protein>
    <submittedName>
        <fullName evidence="1">Uncharacterized protein</fullName>
    </submittedName>
</protein>